<dbReference type="SUPFAM" id="SSF55874">
    <property type="entry name" value="ATPase domain of HSP90 chaperone/DNA topoisomerase II/histidine kinase"/>
    <property type="match status" value="1"/>
</dbReference>
<name>A0A9D1GXC5_9ACTN</name>
<feature type="domain" description="Histidine kinase/HSP90-like ATPase" evidence="6">
    <location>
        <begin position="360"/>
        <end position="447"/>
    </location>
</feature>
<feature type="region of interest" description="Disordered" evidence="4">
    <location>
        <begin position="1"/>
        <end position="43"/>
    </location>
</feature>
<dbReference type="InterPro" id="IPR007168">
    <property type="entry name" value="Phageshock_PspC_N"/>
</dbReference>
<evidence type="ECO:0000313" key="8">
    <source>
        <dbReference type="EMBL" id="HIT75536.1"/>
    </source>
</evidence>
<organism evidence="8 9">
    <name type="scientific">Candidatus Avipropionibacterium avicola</name>
    <dbReference type="NCBI Taxonomy" id="2840701"/>
    <lineage>
        <taxon>Bacteria</taxon>
        <taxon>Bacillati</taxon>
        <taxon>Actinomycetota</taxon>
        <taxon>Actinomycetes</taxon>
        <taxon>Propionibacteriales</taxon>
        <taxon>Propionibacteriaceae</taxon>
        <taxon>Propionibacteriaceae incertae sedis</taxon>
        <taxon>Candidatus Avipropionibacterium</taxon>
    </lineage>
</organism>
<protein>
    <submittedName>
        <fullName evidence="8">PspC domain-containing protein</fullName>
    </submittedName>
</protein>
<evidence type="ECO:0000259" key="7">
    <source>
        <dbReference type="Pfam" id="PF04024"/>
    </source>
</evidence>
<feature type="region of interest" description="Disordered" evidence="4">
    <location>
        <begin position="427"/>
        <end position="449"/>
    </location>
</feature>
<feature type="transmembrane region" description="Helical" evidence="5">
    <location>
        <begin position="195"/>
        <end position="224"/>
    </location>
</feature>
<feature type="transmembrane region" description="Helical" evidence="5">
    <location>
        <begin position="56"/>
        <end position="75"/>
    </location>
</feature>
<feature type="transmembrane region" description="Helical" evidence="5">
    <location>
        <begin position="154"/>
        <end position="175"/>
    </location>
</feature>
<feature type="transmembrane region" description="Helical" evidence="5">
    <location>
        <begin position="230"/>
        <end position="254"/>
    </location>
</feature>
<evidence type="ECO:0000259" key="6">
    <source>
        <dbReference type="Pfam" id="PF02518"/>
    </source>
</evidence>
<feature type="compositionally biased region" description="Basic and acidic residues" evidence="4">
    <location>
        <begin position="435"/>
        <end position="449"/>
    </location>
</feature>
<dbReference type="AlphaFoldDB" id="A0A9D1GXC5"/>
<dbReference type="PANTHER" id="PTHR24421">
    <property type="entry name" value="NITRATE/NITRITE SENSOR PROTEIN NARX-RELATED"/>
    <property type="match status" value="1"/>
</dbReference>
<keyword evidence="3" id="KW-0902">Two-component regulatory system</keyword>
<dbReference type="InterPro" id="IPR050482">
    <property type="entry name" value="Sensor_HK_TwoCompSys"/>
</dbReference>
<dbReference type="GO" id="GO:0000160">
    <property type="term" value="P:phosphorelay signal transduction system"/>
    <property type="evidence" value="ECO:0007669"/>
    <property type="project" value="UniProtKB-KW"/>
</dbReference>
<accession>A0A9D1GXC5</accession>
<comment type="caution">
    <text evidence="8">The sequence shown here is derived from an EMBL/GenBank/DDBJ whole genome shotgun (WGS) entry which is preliminary data.</text>
</comment>
<keyword evidence="5" id="KW-0472">Membrane</keyword>
<evidence type="ECO:0000256" key="4">
    <source>
        <dbReference type="SAM" id="MobiDB-lite"/>
    </source>
</evidence>
<evidence type="ECO:0000256" key="5">
    <source>
        <dbReference type="SAM" id="Phobius"/>
    </source>
</evidence>
<dbReference type="Pfam" id="PF04024">
    <property type="entry name" value="PspC"/>
    <property type="match status" value="1"/>
</dbReference>
<dbReference type="EMBL" id="DVLP01000243">
    <property type="protein sequence ID" value="HIT75536.1"/>
    <property type="molecule type" value="Genomic_DNA"/>
</dbReference>
<dbReference type="Pfam" id="PF02518">
    <property type="entry name" value="HATPase_c"/>
    <property type="match status" value="1"/>
</dbReference>
<keyword evidence="5" id="KW-0812">Transmembrane</keyword>
<dbReference type="PANTHER" id="PTHR24421:SF61">
    <property type="entry name" value="OXYGEN SENSOR HISTIDINE KINASE NREB"/>
    <property type="match status" value="1"/>
</dbReference>
<feature type="compositionally biased region" description="Gly residues" evidence="4">
    <location>
        <begin position="1"/>
        <end position="11"/>
    </location>
</feature>
<evidence type="ECO:0000313" key="9">
    <source>
        <dbReference type="Proteomes" id="UP000886842"/>
    </source>
</evidence>
<keyword evidence="5" id="KW-1133">Transmembrane helix</keyword>
<dbReference type="Proteomes" id="UP000886842">
    <property type="component" value="Unassembled WGS sequence"/>
</dbReference>
<dbReference type="InterPro" id="IPR003594">
    <property type="entry name" value="HATPase_dom"/>
</dbReference>
<sequence>MTTHTGPGGDGGTDRPAPVAPAHGELDEATGSAPVPVGANGGDTGRRRAVRLADGAWLGGVCTGLSAHLGVPVLVFRLSFVALFCTQFIGALIYAVLWLVLPTATRSQAPGLEAHSRAGMRPSSSGPQAADVASLIALGTLGIGMVWLVQTTPWAVPLGIFWPVTAACAGAAMVWRQADQGRLNPGASRTWLDRLLAGGGWPAVLRIVAGLGLMAIAMTMIFFAQGSWELLSQVLAMTALALAGLAVLLAPWVARSRSALDEARRARAQADARADVAAHLHDSVLQTLALVQKQSHDSRAVEAIARRQERELRRWLYGDEADDTTLKAALTSAAAEVEDEHSVPVEIVVVGDHELTTGLRALVQAAREAMVNAAKHSGADVIDTYGEVDGDTVEVFVRDRGRGFDLDTIAEDRQGVRGSIINRMQRHGGQARIRTSPDDGTEVRLEMET</sequence>
<gene>
    <name evidence="8" type="ORF">IAA98_08125</name>
</gene>
<evidence type="ECO:0000256" key="2">
    <source>
        <dbReference type="ARBA" id="ARBA00022777"/>
    </source>
</evidence>
<reference evidence="8" key="1">
    <citation type="submission" date="2020-10" db="EMBL/GenBank/DDBJ databases">
        <authorList>
            <person name="Gilroy R."/>
        </authorList>
    </citation>
    <scope>NUCLEOTIDE SEQUENCE</scope>
    <source>
        <strain evidence="8">ChiGjej1B1-24693</strain>
    </source>
</reference>
<evidence type="ECO:0000256" key="3">
    <source>
        <dbReference type="ARBA" id="ARBA00023012"/>
    </source>
</evidence>
<keyword evidence="2" id="KW-0418">Kinase</keyword>
<feature type="domain" description="Phage shock protein PspC N-terminal" evidence="7">
    <location>
        <begin position="48"/>
        <end position="103"/>
    </location>
</feature>
<evidence type="ECO:0000256" key="1">
    <source>
        <dbReference type="ARBA" id="ARBA00022679"/>
    </source>
</evidence>
<reference evidence="8" key="2">
    <citation type="journal article" date="2021" name="PeerJ">
        <title>Extensive microbial diversity within the chicken gut microbiome revealed by metagenomics and culture.</title>
        <authorList>
            <person name="Gilroy R."/>
            <person name="Ravi A."/>
            <person name="Getino M."/>
            <person name="Pursley I."/>
            <person name="Horton D.L."/>
            <person name="Alikhan N.F."/>
            <person name="Baker D."/>
            <person name="Gharbi K."/>
            <person name="Hall N."/>
            <person name="Watson M."/>
            <person name="Adriaenssens E.M."/>
            <person name="Foster-Nyarko E."/>
            <person name="Jarju S."/>
            <person name="Secka A."/>
            <person name="Antonio M."/>
            <person name="Oren A."/>
            <person name="Chaudhuri R.R."/>
            <person name="La Ragione R."/>
            <person name="Hildebrand F."/>
            <person name="Pallen M.J."/>
        </authorList>
    </citation>
    <scope>NUCLEOTIDE SEQUENCE</scope>
    <source>
        <strain evidence="8">ChiGjej1B1-24693</strain>
    </source>
</reference>
<proteinExistence type="predicted"/>
<dbReference type="GO" id="GO:0016301">
    <property type="term" value="F:kinase activity"/>
    <property type="evidence" value="ECO:0007669"/>
    <property type="project" value="UniProtKB-KW"/>
</dbReference>
<feature type="transmembrane region" description="Helical" evidence="5">
    <location>
        <begin position="81"/>
        <end position="101"/>
    </location>
</feature>
<feature type="transmembrane region" description="Helical" evidence="5">
    <location>
        <begin position="129"/>
        <end position="148"/>
    </location>
</feature>
<dbReference type="Gene3D" id="3.30.565.10">
    <property type="entry name" value="Histidine kinase-like ATPase, C-terminal domain"/>
    <property type="match status" value="1"/>
</dbReference>
<keyword evidence="1" id="KW-0808">Transferase</keyword>
<dbReference type="InterPro" id="IPR036890">
    <property type="entry name" value="HATPase_C_sf"/>
</dbReference>